<protein>
    <recommendedName>
        <fullName evidence="3">F-box domain-containing protein</fullName>
    </recommendedName>
</protein>
<comment type="caution">
    <text evidence="1">The sequence shown here is derived from an EMBL/GenBank/DDBJ whole genome shotgun (WGS) entry which is preliminary data.</text>
</comment>
<evidence type="ECO:0000313" key="2">
    <source>
        <dbReference type="Proteomes" id="UP000635477"/>
    </source>
</evidence>
<proteinExistence type="predicted"/>
<name>A0A8H4U162_9HYPO</name>
<evidence type="ECO:0008006" key="3">
    <source>
        <dbReference type="Google" id="ProtNLM"/>
    </source>
</evidence>
<dbReference type="EMBL" id="JABEYC010001197">
    <property type="protein sequence ID" value="KAF4967873.1"/>
    <property type="molecule type" value="Genomic_DNA"/>
</dbReference>
<dbReference type="AlphaFoldDB" id="A0A8H4U162"/>
<reference evidence="1" key="2">
    <citation type="submission" date="2020-05" db="EMBL/GenBank/DDBJ databases">
        <authorList>
            <person name="Kim H.-S."/>
            <person name="Proctor R.H."/>
            <person name="Brown D.W."/>
        </authorList>
    </citation>
    <scope>NUCLEOTIDE SEQUENCE</scope>
    <source>
        <strain evidence="1">NRRL 22465</strain>
    </source>
</reference>
<dbReference type="Proteomes" id="UP000635477">
    <property type="component" value="Unassembled WGS sequence"/>
</dbReference>
<organism evidence="1 2">
    <name type="scientific">Fusarium zealandicum</name>
    <dbReference type="NCBI Taxonomy" id="1053134"/>
    <lineage>
        <taxon>Eukaryota</taxon>
        <taxon>Fungi</taxon>
        <taxon>Dikarya</taxon>
        <taxon>Ascomycota</taxon>
        <taxon>Pezizomycotina</taxon>
        <taxon>Sordariomycetes</taxon>
        <taxon>Hypocreomycetidae</taxon>
        <taxon>Hypocreales</taxon>
        <taxon>Nectriaceae</taxon>
        <taxon>Fusarium</taxon>
        <taxon>Fusarium staphyleae species complex</taxon>
    </lineage>
</organism>
<keyword evidence="2" id="KW-1185">Reference proteome</keyword>
<feature type="non-terminal residue" evidence="1">
    <location>
        <position position="138"/>
    </location>
</feature>
<gene>
    <name evidence="1" type="ORF">FZEAL_10472</name>
</gene>
<dbReference type="OrthoDB" id="4153866at2759"/>
<reference evidence="1" key="1">
    <citation type="journal article" date="2020" name="BMC Genomics">
        <title>Correction to: Identification and distribution of gene clusters required for synthesis of sphingolipid metabolism inhibitors in diverse species of the filamentous fungus Fusarium.</title>
        <authorList>
            <person name="Kim H.S."/>
            <person name="Lohmar J.M."/>
            <person name="Busman M."/>
            <person name="Brown D.W."/>
            <person name="Naumann T.A."/>
            <person name="Divon H.H."/>
            <person name="Lysoe E."/>
            <person name="Uhlig S."/>
            <person name="Proctor R.H."/>
        </authorList>
    </citation>
    <scope>NUCLEOTIDE SEQUENCE</scope>
    <source>
        <strain evidence="1">NRRL 22465</strain>
    </source>
</reference>
<evidence type="ECO:0000313" key="1">
    <source>
        <dbReference type="EMBL" id="KAF4967873.1"/>
    </source>
</evidence>
<accession>A0A8H4U162</accession>
<sequence>MESSTHNGPARRSGLPPEIWQQIIDYSIETLRVPEAFRLRLVSRQISGIAMQAIYESDLLFNFSHSRRRACGHEFWTRYLEARVLDRVRTKKPTYDHLLIRRLAEITMEWRANERAAGGRMAQNADSDLDFDKLVYQV</sequence>